<organism evidence="1 2">
    <name type="scientific">Alkalicoccus halolimnae</name>
    <dbReference type="NCBI Taxonomy" id="1667239"/>
    <lineage>
        <taxon>Bacteria</taxon>
        <taxon>Bacillati</taxon>
        <taxon>Bacillota</taxon>
        <taxon>Bacilli</taxon>
        <taxon>Bacillales</taxon>
        <taxon>Bacillaceae</taxon>
        <taxon>Alkalicoccus</taxon>
    </lineage>
</organism>
<gene>
    <name evidence="1" type="ORF">FTX54_002940</name>
</gene>
<dbReference type="Proteomes" id="UP000321816">
    <property type="component" value="Chromosome"/>
</dbReference>
<evidence type="ECO:0000313" key="2">
    <source>
        <dbReference type="Proteomes" id="UP000321816"/>
    </source>
</evidence>
<protein>
    <submittedName>
        <fullName evidence="1">Uncharacterized protein</fullName>
    </submittedName>
</protein>
<dbReference type="OrthoDB" id="2893447at2"/>
<keyword evidence="2" id="KW-1185">Reference proteome</keyword>
<proteinExistence type="predicted"/>
<dbReference type="RefSeq" id="WP_147804908.1">
    <property type="nucleotide sequence ID" value="NZ_CP144914.1"/>
</dbReference>
<dbReference type="AlphaFoldDB" id="A0A5C7F0J3"/>
<evidence type="ECO:0000313" key="1">
    <source>
        <dbReference type="EMBL" id="WWD80537.1"/>
    </source>
</evidence>
<dbReference type="EMBL" id="CP144914">
    <property type="protein sequence ID" value="WWD80537.1"/>
    <property type="molecule type" value="Genomic_DNA"/>
</dbReference>
<reference evidence="1 2" key="1">
    <citation type="submission" date="2024-01" db="EMBL/GenBank/DDBJ databases">
        <title>Complete Genome Sequence of Alkalicoccus halolimnae BZ-SZ-XJ29T, a Moderately Halophilic Bacterium Isolated from a Salt Lake.</title>
        <authorList>
            <person name="Zhao B."/>
        </authorList>
    </citation>
    <scope>NUCLEOTIDE SEQUENCE [LARGE SCALE GENOMIC DNA]</scope>
    <source>
        <strain evidence="1 2">BZ-SZ-XJ29</strain>
    </source>
</reference>
<accession>A0A5C7F0J3</accession>
<dbReference type="KEGG" id="ahal:FTX54_002940"/>
<sequence>MLWFLMMLVIVFAFVITITLIDQKTEKKKPGDKKAAVKKSLKARTGTFDVTLFEVPSAYEDRCFRIEFHQKSTLVHKDIDYLPTTYTYTDVVKHFVKKFDQLKDSDRSEKQQREEARFELEHWDGDVYEEDAVEIPKKEAPRS</sequence>
<name>A0A5C7F0J3_9BACI</name>